<reference evidence="3 4" key="1">
    <citation type="journal article" date="2015" name="Genome Announc.">
        <title>Complete Genome Sequencing of Stenotrophomonas acidaminiphila ZAC14D2_NAIMI4_2, a Multidrug-Resistant Strain Isolated from Sediments of a Polluted River in Mexico, Uncovers New Antibiotic Resistance Genes and a Novel Class-II Lasso Peptide Biosynthesis Gene Cluster.</title>
        <authorList>
            <person name="Vinuesa P."/>
            <person name="Ochoa-Sanchez L.E."/>
        </authorList>
    </citation>
    <scope>NUCLEOTIDE SEQUENCE [LARGE SCALE GENOMIC DNA]</scope>
    <source>
        <strain evidence="3 4">ZAC14D2_NAIMI4_2</strain>
    </source>
</reference>
<evidence type="ECO:0000313" key="3">
    <source>
        <dbReference type="EMBL" id="ALJ29472.1"/>
    </source>
</evidence>
<proteinExistence type="predicted"/>
<dbReference type="KEGG" id="sacz:AOT14_31250"/>
<evidence type="ECO:0000256" key="1">
    <source>
        <dbReference type="SAM" id="MobiDB-lite"/>
    </source>
</evidence>
<feature type="region of interest" description="Disordered" evidence="1">
    <location>
        <begin position="1"/>
        <end position="84"/>
    </location>
</feature>
<keyword evidence="2" id="KW-0472">Membrane</keyword>
<name>A0A0S1B331_9GAMM</name>
<dbReference type="PATRIC" id="fig|128780.6.peg.3165"/>
<organism evidence="3 4">
    <name type="scientific">Stenotrophomonas acidaminiphila</name>
    <dbReference type="NCBI Taxonomy" id="128780"/>
    <lineage>
        <taxon>Bacteria</taxon>
        <taxon>Pseudomonadati</taxon>
        <taxon>Pseudomonadota</taxon>
        <taxon>Gammaproteobacteria</taxon>
        <taxon>Lysobacterales</taxon>
        <taxon>Lysobacteraceae</taxon>
        <taxon>Stenotrophomonas</taxon>
    </lineage>
</organism>
<feature type="transmembrane region" description="Helical" evidence="2">
    <location>
        <begin position="103"/>
        <end position="122"/>
    </location>
</feature>
<keyword evidence="2" id="KW-0812">Transmembrane</keyword>
<protein>
    <submittedName>
        <fullName evidence="3">Membrane protein</fullName>
    </submittedName>
</protein>
<evidence type="ECO:0000256" key="2">
    <source>
        <dbReference type="SAM" id="Phobius"/>
    </source>
</evidence>
<dbReference type="OrthoDB" id="6717714at2"/>
<sequence length="253" mass="26907">MSEETTPPRPSLATLLRSGATPRPAGADAMDTGSQVDAGADAGAANTIPPAAAEPPAEAQDIGGGEPDARQDGDSAPLEGGIAPDFLRRPAMAPAAIRRTPRWQWLLLLALALLLAVQVVLADRATLAARAGWRPLVAGLCTVLRCTLPPWHQPTAYTMLQREVRPLPGRPGVLQVQASFRNDARWAQAWPALSLSLSDADGRVIGRRLLQPRDYLGAAHDPAQRLEPGQSAQIAFLLREPSAATVAYAFEFR</sequence>
<evidence type="ECO:0000313" key="4">
    <source>
        <dbReference type="Proteomes" id="UP000061010"/>
    </source>
</evidence>
<feature type="compositionally biased region" description="Low complexity" evidence="1">
    <location>
        <begin position="40"/>
        <end position="59"/>
    </location>
</feature>
<dbReference type="Proteomes" id="UP000061010">
    <property type="component" value="Chromosome"/>
</dbReference>
<dbReference type="InterPro" id="IPR021834">
    <property type="entry name" value="DUF3426"/>
</dbReference>
<accession>A0A0S1B331</accession>
<dbReference type="AlphaFoldDB" id="A0A0S1B331"/>
<dbReference type="RefSeq" id="WP_082394166.1">
    <property type="nucleotide sequence ID" value="NZ_JAJTTN010000037.1"/>
</dbReference>
<keyword evidence="2" id="KW-1133">Transmembrane helix</keyword>
<keyword evidence="4" id="KW-1185">Reference proteome</keyword>
<dbReference type="Pfam" id="PF11906">
    <property type="entry name" value="DUF3426"/>
    <property type="match status" value="1"/>
</dbReference>
<gene>
    <name evidence="3" type="ORF">AOT14_31250</name>
</gene>
<dbReference type="EMBL" id="CP012900">
    <property type="protein sequence ID" value="ALJ29472.1"/>
    <property type="molecule type" value="Genomic_DNA"/>
</dbReference>